<evidence type="ECO:0000313" key="14">
    <source>
        <dbReference type="EMBL" id="TVZ04182.1"/>
    </source>
</evidence>
<dbReference type="GO" id="GO:0005975">
    <property type="term" value="P:carbohydrate metabolic process"/>
    <property type="evidence" value="ECO:0007669"/>
    <property type="project" value="InterPro"/>
</dbReference>
<dbReference type="OrthoDB" id="9792649at2"/>
<feature type="binding site" evidence="10">
    <location>
        <position position="262"/>
    </location>
    <ligand>
        <name>Zn(2+)</name>
        <dbReference type="ChEBI" id="CHEBI:29105"/>
    </ligand>
</feature>
<keyword evidence="4 10" id="KW-0479">Metal-binding</keyword>
<feature type="binding site" evidence="10">
    <location>
        <position position="99"/>
    </location>
    <ligand>
        <name>Zn(2+)</name>
        <dbReference type="ChEBI" id="CHEBI:29105"/>
    </ligand>
</feature>
<keyword evidence="5 10" id="KW-0862">Zinc</keyword>
<dbReference type="InterPro" id="IPR011051">
    <property type="entry name" value="RmlC_Cupin_sf"/>
</dbReference>
<feature type="active site" evidence="9">
    <location>
        <position position="281"/>
    </location>
</feature>
<evidence type="ECO:0000256" key="4">
    <source>
        <dbReference type="ARBA" id="ARBA00022723"/>
    </source>
</evidence>
<dbReference type="InterPro" id="IPR046457">
    <property type="entry name" value="PMI_typeI_cat"/>
</dbReference>
<keyword evidence="15" id="KW-1185">Reference proteome</keyword>
<evidence type="ECO:0000256" key="9">
    <source>
        <dbReference type="PIRSR" id="PIRSR001480-1"/>
    </source>
</evidence>
<dbReference type="EC" id="5.3.1.8" evidence="3"/>
<protein>
    <recommendedName>
        <fullName evidence="3">mannose-6-phosphate isomerase</fullName>
        <ecNumber evidence="3">5.3.1.8</ecNumber>
    </recommendedName>
    <alternativeName>
        <fullName evidence="7">Phosphohexomutase</fullName>
    </alternativeName>
    <alternativeName>
        <fullName evidence="8">Phosphomannose isomerase</fullName>
    </alternativeName>
</protein>
<dbReference type="Gene3D" id="2.60.120.10">
    <property type="entry name" value="Jelly Rolls"/>
    <property type="match status" value="2"/>
</dbReference>
<dbReference type="PIRSF" id="PIRSF001480">
    <property type="entry name" value="Mannose-6-phosphate_isomerase"/>
    <property type="match status" value="1"/>
</dbReference>
<feature type="domain" description="Mannose-6-phosphate isomerase cupin" evidence="13">
    <location>
        <begin position="343"/>
        <end position="390"/>
    </location>
</feature>
<name>A0A6P2BYJ1_9ACTN</name>
<dbReference type="PANTHER" id="PTHR10309">
    <property type="entry name" value="MANNOSE-6-PHOSPHATE ISOMERASE"/>
    <property type="match status" value="1"/>
</dbReference>
<accession>A0A6P2BYJ1</accession>
<comment type="caution">
    <text evidence="14">The sequence shown here is derived from an EMBL/GenBank/DDBJ whole genome shotgun (WGS) entry which is preliminary data.</text>
</comment>
<feature type="region of interest" description="Disordered" evidence="11">
    <location>
        <begin position="102"/>
        <end position="124"/>
    </location>
</feature>
<feature type="binding site" evidence="10">
    <location>
        <position position="97"/>
    </location>
    <ligand>
        <name>Zn(2+)</name>
        <dbReference type="ChEBI" id="CHEBI:29105"/>
    </ligand>
</feature>
<dbReference type="NCBIfam" id="TIGR00218">
    <property type="entry name" value="manA"/>
    <property type="match status" value="1"/>
</dbReference>
<gene>
    <name evidence="14" type="primary">manA</name>
    <name evidence="14" type="ORF">EAS64_17455</name>
</gene>
<dbReference type="GO" id="GO:0008270">
    <property type="term" value="F:zinc ion binding"/>
    <property type="evidence" value="ECO:0007669"/>
    <property type="project" value="InterPro"/>
</dbReference>
<evidence type="ECO:0000259" key="13">
    <source>
        <dbReference type="Pfam" id="PF21621"/>
    </source>
</evidence>
<dbReference type="Pfam" id="PF20511">
    <property type="entry name" value="PMI_typeI_cat"/>
    <property type="match status" value="1"/>
</dbReference>
<evidence type="ECO:0000313" key="15">
    <source>
        <dbReference type="Proteomes" id="UP000460272"/>
    </source>
</evidence>
<keyword evidence="6 14" id="KW-0413">Isomerase</keyword>
<reference evidence="14 15" key="1">
    <citation type="submission" date="2018-11" db="EMBL/GenBank/DDBJ databases">
        <title>Trebonia kvetii gen.nov., sp.nov., a novel acidophilic actinobacterium, and proposal of the new actinobacterial family Treboniaceae fam. nov.</title>
        <authorList>
            <person name="Rapoport D."/>
            <person name="Sagova-Mareckova M."/>
            <person name="Sedlacek I."/>
            <person name="Provaznik J."/>
            <person name="Kralova S."/>
            <person name="Pavlinic D."/>
            <person name="Benes V."/>
            <person name="Kopecky J."/>
        </authorList>
    </citation>
    <scope>NUCLEOTIDE SEQUENCE [LARGE SCALE GENOMIC DNA]</scope>
    <source>
        <strain evidence="14 15">15Tr583</strain>
    </source>
</reference>
<dbReference type="InterPro" id="IPR014710">
    <property type="entry name" value="RmlC-like_jellyroll"/>
</dbReference>
<dbReference type="PANTHER" id="PTHR10309:SF0">
    <property type="entry name" value="MANNOSE-6-PHOSPHATE ISOMERASE"/>
    <property type="match status" value="1"/>
</dbReference>
<dbReference type="RefSeq" id="WP_145854051.1">
    <property type="nucleotide sequence ID" value="NZ_RPFW01000003.1"/>
</dbReference>
<evidence type="ECO:0000256" key="8">
    <source>
        <dbReference type="ARBA" id="ARBA00030762"/>
    </source>
</evidence>
<comment type="cofactor">
    <cofactor evidence="10">
        <name>Zn(2+)</name>
        <dbReference type="ChEBI" id="CHEBI:29105"/>
    </cofactor>
    <text evidence="10">Binds 1 zinc ion per subunit.</text>
</comment>
<evidence type="ECO:0000256" key="6">
    <source>
        <dbReference type="ARBA" id="ARBA00023235"/>
    </source>
</evidence>
<evidence type="ECO:0000256" key="2">
    <source>
        <dbReference type="ARBA" id="ARBA00010772"/>
    </source>
</evidence>
<evidence type="ECO:0000256" key="3">
    <source>
        <dbReference type="ARBA" id="ARBA00011956"/>
    </source>
</evidence>
<feature type="domain" description="Phosphomannose isomerase type I catalytic" evidence="12">
    <location>
        <begin position="4"/>
        <end position="149"/>
    </location>
</feature>
<dbReference type="Gene3D" id="1.10.441.10">
    <property type="entry name" value="Phosphomannose Isomerase, domain 2"/>
    <property type="match status" value="1"/>
</dbReference>
<evidence type="ECO:0000256" key="11">
    <source>
        <dbReference type="SAM" id="MobiDB-lite"/>
    </source>
</evidence>
<dbReference type="AlphaFoldDB" id="A0A6P2BYJ1"/>
<dbReference type="GO" id="GO:0009298">
    <property type="term" value="P:GDP-mannose biosynthetic process"/>
    <property type="evidence" value="ECO:0007669"/>
    <property type="project" value="InterPro"/>
</dbReference>
<evidence type="ECO:0000256" key="1">
    <source>
        <dbReference type="ARBA" id="ARBA00000757"/>
    </source>
</evidence>
<dbReference type="Pfam" id="PF21621">
    <property type="entry name" value="MPI_cupin_dom"/>
    <property type="match status" value="1"/>
</dbReference>
<dbReference type="Proteomes" id="UP000460272">
    <property type="component" value="Unassembled WGS sequence"/>
</dbReference>
<feature type="compositionally biased region" description="Basic and acidic residues" evidence="11">
    <location>
        <begin position="109"/>
        <end position="124"/>
    </location>
</feature>
<dbReference type="InterPro" id="IPR016305">
    <property type="entry name" value="Mannose-6-P_Isomerase"/>
</dbReference>
<dbReference type="InterPro" id="IPR049071">
    <property type="entry name" value="MPI_cupin_dom"/>
</dbReference>
<dbReference type="SUPFAM" id="SSF51182">
    <property type="entry name" value="RmlC-like cupins"/>
    <property type="match status" value="1"/>
</dbReference>
<proteinExistence type="inferred from homology"/>
<dbReference type="CDD" id="cd07011">
    <property type="entry name" value="cupin_PMI_type_I_N"/>
    <property type="match status" value="1"/>
</dbReference>
<feature type="binding site" evidence="10">
    <location>
        <position position="134"/>
    </location>
    <ligand>
        <name>Zn(2+)</name>
        <dbReference type="ChEBI" id="CHEBI:29105"/>
    </ligand>
</feature>
<dbReference type="GO" id="GO:0004476">
    <property type="term" value="F:mannose-6-phosphate isomerase activity"/>
    <property type="evidence" value="ECO:0007669"/>
    <property type="project" value="UniProtKB-EC"/>
</dbReference>
<comment type="catalytic activity">
    <reaction evidence="1">
        <text>D-mannose 6-phosphate = D-fructose 6-phosphate</text>
        <dbReference type="Rhea" id="RHEA:12356"/>
        <dbReference type="ChEBI" id="CHEBI:58735"/>
        <dbReference type="ChEBI" id="CHEBI:61527"/>
        <dbReference type="EC" id="5.3.1.8"/>
    </reaction>
</comment>
<evidence type="ECO:0000256" key="7">
    <source>
        <dbReference type="ARBA" id="ARBA00029741"/>
    </source>
</evidence>
<evidence type="ECO:0000256" key="5">
    <source>
        <dbReference type="ARBA" id="ARBA00022833"/>
    </source>
</evidence>
<dbReference type="InterPro" id="IPR001250">
    <property type="entry name" value="Man6P_Isoase-1"/>
</dbReference>
<dbReference type="EMBL" id="RPFW01000003">
    <property type="protein sequence ID" value="TVZ04182.1"/>
    <property type="molecule type" value="Genomic_DNA"/>
</dbReference>
<evidence type="ECO:0000256" key="10">
    <source>
        <dbReference type="PIRSR" id="PIRSR001480-2"/>
    </source>
</evidence>
<dbReference type="GO" id="GO:0005829">
    <property type="term" value="C:cytosol"/>
    <property type="evidence" value="ECO:0007669"/>
    <property type="project" value="TreeGrafter"/>
</dbReference>
<organism evidence="14 15">
    <name type="scientific">Trebonia kvetii</name>
    <dbReference type="NCBI Taxonomy" id="2480626"/>
    <lineage>
        <taxon>Bacteria</taxon>
        <taxon>Bacillati</taxon>
        <taxon>Actinomycetota</taxon>
        <taxon>Actinomycetes</taxon>
        <taxon>Streptosporangiales</taxon>
        <taxon>Treboniaceae</taxon>
        <taxon>Trebonia</taxon>
    </lineage>
</organism>
<sequence>MDLLEPVTQPYAWGSHTAIAELQGRPAPTEQPEAELWMGAHPSAPSGVDRGGVHRTLDAVIAADPAGELGAECAARFGDRLPFLLKVLAAEKALSIQVHPSRQQAEAGFRAETERGLAPGDKSRNYVDDWPKPEILCAMTDFEVLAGMRTPRDTARLLRALAVPELEPLAAELDASAEPAAMTAALGSILTWDGSRAALVGAVVSACARLAASDGEYAGACAAIAKVAVDHPGDLGVVAALLLRYTVLRPGKAVFLPAGGPHAYLRGTGVELLANSDNVVRAGLTPKHIDVPELLKLTDPAAQVPVIEPRSLGGGVSVYDSPAPEFRLYHADLGPGETLLPGAGGARIVLCADGAGFLRAGQATLKVARGESCFIPASDGQVTASGPAALFIAGNGFSAG</sequence>
<evidence type="ECO:0000259" key="12">
    <source>
        <dbReference type="Pfam" id="PF20511"/>
    </source>
</evidence>
<comment type="similarity">
    <text evidence="2">Belongs to the mannose-6-phosphate isomerase type 1 family.</text>
</comment>
<dbReference type="PRINTS" id="PR00714">
    <property type="entry name" value="MAN6PISMRASE"/>
</dbReference>